<dbReference type="GeneID" id="36537933"/>
<protein>
    <submittedName>
        <fullName evidence="1">Uncharacterized protein</fullName>
    </submittedName>
</protein>
<proteinExistence type="predicted"/>
<dbReference type="STRING" id="1392255.A0A2I1BUF1"/>
<name>A0A2I1BUF1_ASPN1</name>
<sequence length="319" mass="36292">MFDNDNYVKKSDVSITVGDTFDDLHGQITTYVAMATSRELIWHLINDVNAYVVHHANNYIAKISQNLDTCFRGETLKWWNSELDSITRRGLIHSTDVEDWCTALEKRFKLPPSQARQRLDNTCYTVADVIAKRPPSSYVASIVSLAKQCGEGETEFPLVLRAWRNLDMTLRESIDEPDEGTTVAQFIQTLNKKSTNWFDKFASSSMECPAWNFPWPVLSGRVVSDEILWRPELKRAVRNNVMEWSQVPNVIPPLLTLAAPRLAFLESKRTRYRSSLYSRAEVDGLEKDRSDGKGCSSGRDPPLCIMSIDLGIYQECITA</sequence>
<dbReference type="Proteomes" id="UP000234474">
    <property type="component" value="Unassembled WGS sequence"/>
</dbReference>
<evidence type="ECO:0000313" key="2">
    <source>
        <dbReference type="Proteomes" id="UP000234474"/>
    </source>
</evidence>
<organism evidence="1 2">
    <name type="scientific">Aspergillus novofumigatus (strain IBT 16806)</name>
    <dbReference type="NCBI Taxonomy" id="1392255"/>
    <lineage>
        <taxon>Eukaryota</taxon>
        <taxon>Fungi</taxon>
        <taxon>Dikarya</taxon>
        <taxon>Ascomycota</taxon>
        <taxon>Pezizomycotina</taxon>
        <taxon>Eurotiomycetes</taxon>
        <taxon>Eurotiomycetidae</taxon>
        <taxon>Eurotiales</taxon>
        <taxon>Aspergillaceae</taxon>
        <taxon>Aspergillus</taxon>
        <taxon>Aspergillus subgen. Fumigati</taxon>
    </lineage>
</organism>
<dbReference type="AlphaFoldDB" id="A0A2I1BUF1"/>
<evidence type="ECO:0000313" key="1">
    <source>
        <dbReference type="EMBL" id="PKX89027.1"/>
    </source>
</evidence>
<dbReference type="EMBL" id="MSZS01000011">
    <property type="protein sequence ID" value="PKX89027.1"/>
    <property type="molecule type" value="Genomic_DNA"/>
</dbReference>
<dbReference type="RefSeq" id="XP_024677622.1">
    <property type="nucleotide sequence ID" value="XM_024830606.1"/>
</dbReference>
<comment type="caution">
    <text evidence="1">The sequence shown here is derived from an EMBL/GenBank/DDBJ whole genome shotgun (WGS) entry which is preliminary data.</text>
</comment>
<reference evidence="2" key="1">
    <citation type="journal article" date="2018" name="Proc. Natl. Acad. Sci. U.S.A.">
        <title>Linking secondary metabolites to gene clusters through genome sequencing of six diverse Aspergillus species.</title>
        <authorList>
            <person name="Kaerboelling I."/>
            <person name="Vesth T.C."/>
            <person name="Frisvad J.C."/>
            <person name="Nybo J.L."/>
            <person name="Theobald S."/>
            <person name="Kuo A."/>
            <person name="Bowyer P."/>
            <person name="Matsuda Y."/>
            <person name="Mondo S."/>
            <person name="Lyhne E.K."/>
            <person name="Kogle M.E."/>
            <person name="Clum A."/>
            <person name="Lipzen A."/>
            <person name="Salamov A."/>
            <person name="Ngan C.Y."/>
            <person name="Daum C."/>
            <person name="Chiniquy J."/>
            <person name="Barry K."/>
            <person name="LaButti K."/>
            <person name="Haridas S."/>
            <person name="Simmons B.A."/>
            <person name="Magnuson J.K."/>
            <person name="Mortensen U.H."/>
            <person name="Larsen T.O."/>
            <person name="Grigoriev I.V."/>
            <person name="Baker S.E."/>
            <person name="Andersen M.R."/>
        </authorList>
    </citation>
    <scope>NUCLEOTIDE SEQUENCE [LARGE SCALE GENOMIC DNA]</scope>
    <source>
        <strain evidence="2">IBT 16806</strain>
    </source>
</reference>
<accession>A0A2I1BUF1</accession>
<dbReference type="OrthoDB" id="4336528at2759"/>
<keyword evidence="2" id="KW-1185">Reference proteome</keyword>
<gene>
    <name evidence="1" type="ORF">P174DRAFT_471610</name>
</gene>
<dbReference type="VEuPathDB" id="FungiDB:P174DRAFT_471610"/>